<proteinExistence type="inferred from homology"/>
<accession>A0AAI9E9I5</accession>
<feature type="compositionally biased region" description="Polar residues" evidence="8">
    <location>
        <begin position="485"/>
        <end position="495"/>
    </location>
</feature>
<evidence type="ECO:0000256" key="3">
    <source>
        <dbReference type="ARBA" id="ARBA00006179"/>
    </source>
</evidence>
<feature type="compositionally biased region" description="Acidic residues" evidence="8">
    <location>
        <begin position="452"/>
        <end position="464"/>
    </location>
</feature>
<dbReference type="Gene3D" id="3.40.50.11860">
    <property type="entry name" value="Diphthamide synthesis DPH1/DPH2 domain 3"/>
    <property type="match status" value="1"/>
</dbReference>
<comment type="subcellular location">
    <subcellularLocation>
        <location evidence="7">Cytoplasm</location>
    </subcellularLocation>
</comment>
<dbReference type="NCBIfam" id="TIGR00272">
    <property type="entry name" value="DPH2"/>
    <property type="match status" value="1"/>
</dbReference>
<evidence type="ECO:0000313" key="9">
    <source>
        <dbReference type="EMBL" id="CAK3960666.1"/>
    </source>
</evidence>
<comment type="cofactor">
    <cofactor evidence="1">
        <name>[4Fe-4S] cluster</name>
        <dbReference type="ChEBI" id="CHEBI:49883"/>
    </cofactor>
</comment>
<evidence type="ECO:0000313" key="10">
    <source>
        <dbReference type="Proteomes" id="UP001296104"/>
    </source>
</evidence>
<dbReference type="InterPro" id="IPR042265">
    <property type="entry name" value="DPH1/DPH2_3"/>
</dbReference>
<reference evidence="9" key="1">
    <citation type="submission" date="2023-11" db="EMBL/GenBank/DDBJ databases">
        <authorList>
            <person name="Alioto T."/>
            <person name="Alioto T."/>
            <person name="Gomez Garrido J."/>
        </authorList>
    </citation>
    <scope>NUCLEOTIDE SEQUENCE</scope>
</reference>
<dbReference type="FunFam" id="3.40.50.11860:FF:000001">
    <property type="entry name" value="2-(3-amino-3-carboxypropyl)histidine synthase subunit 2"/>
    <property type="match status" value="1"/>
</dbReference>
<dbReference type="NCBIfam" id="TIGR00322">
    <property type="entry name" value="diphth2_R"/>
    <property type="match status" value="1"/>
</dbReference>
<dbReference type="GO" id="GO:0090560">
    <property type="term" value="F:2-(3-amino-3-carboxypropyl)histidine synthase activity"/>
    <property type="evidence" value="ECO:0007669"/>
    <property type="project" value="InterPro"/>
</dbReference>
<evidence type="ECO:0000256" key="6">
    <source>
        <dbReference type="ARBA" id="ARBA00023014"/>
    </source>
</evidence>
<gene>
    <name evidence="9" type="ORF">LECACI_7A003425</name>
</gene>
<dbReference type="SFLD" id="SFLDG01121">
    <property type="entry name" value="Diphthamide_biosynthesis"/>
    <property type="match status" value="1"/>
</dbReference>
<dbReference type="Gene3D" id="3.40.50.11840">
    <property type="entry name" value="Diphthamide synthesis DPH1/DPH2 domain 1"/>
    <property type="match status" value="1"/>
</dbReference>
<name>A0AAI9E9I5_9PEZI</name>
<evidence type="ECO:0000256" key="8">
    <source>
        <dbReference type="SAM" id="MobiDB-lite"/>
    </source>
</evidence>
<dbReference type="Pfam" id="PF01866">
    <property type="entry name" value="Diphthamide_syn"/>
    <property type="match status" value="1"/>
</dbReference>
<keyword evidence="5 7" id="KW-0408">Iron</keyword>
<feature type="region of interest" description="Disordered" evidence="8">
    <location>
        <begin position="83"/>
        <end position="109"/>
    </location>
</feature>
<feature type="compositionally biased region" description="Polar residues" evidence="8">
    <location>
        <begin position="83"/>
        <end position="98"/>
    </location>
</feature>
<dbReference type="GO" id="GO:0017183">
    <property type="term" value="P:protein histidyl modification to diphthamide"/>
    <property type="evidence" value="ECO:0007669"/>
    <property type="project" value="InterPro"/>
</dbReference>
<dbReference type="GO" id="GO:0051536">
    <property type="term" value="F:iron-sulfur cluster binding"/>
    <property type="evidence" value="ECO:0007669"/>
    <property type="project" value="UniProtKB-KW"/>
</dbReference>
<keyword evidence="7" id="KW-0963">Cytoplasm</keyword>
<dbReference type="Proteomes" id="UP001296104">
    <property type="component" value="Unassembled WGS sequence"/>
</dbReference>
<dbReference type="GO" id="GO:0046872">
    <property type="term" value="F:metal ion binding"/>
    <property type="evidence" value="ECO:0007669"/>
    <property type="project" value="UniProtKB-KW"/>
</dbReference>
<keyword evidence="10" id="KW-1185">Reference proteome</keyword>
<keyword evidence="6 7" id="KW-0411">Iron-sulfur</keyword>
<dbReference type="SFLD" id="SFLDF00408">
    <property type="entry name" value="Diphthamide_biosynthesis_famil"/>
    <property type="match status" value="1"/>
</dbReference>
<dbReference type="AlphaFoldDB" id="A0AAI9E9I5"/>
<dbReference type="SFLD" id="SFLDS00032">
    <property type="entry name" value="Radical_SAM_3-amino-3-carboxyp"/>
    <property type="match status" value="1"/>
</dbReference>
<dbReference type="GO" id="GO:0005737">
    <property type="term" value="C:cytoplasm"/>
    <property type="evidence" value="ECO:0007669"/>
    <property type="project" value="UniProtKB-SubCell"/>
</dbReference>
<comment type="similarity">
    <text evidence="3 7">Belongs to the DPH1/DPH2 family. DPH2 subfamily.</text>
</comment>
<dbReference type="InterPro" id="IPR042263">
    <property type="entry name" value="DPH1/DPH2_1"/>
</dbReference>
<evidence type="ECO:0000256" key="5">
    <source>
        <dbReference type="ARBA" id="ARBA00023004"/>
    </source>
</evidence>
<dbReference type="PANTHER" id="PTHR10762:SF2">
    <property type="entry name" value="2-(3-AMINO-3-CARBOXYPROPYL)HISTIDINE SYNTHASE SUBUNIT 2"/>
    <property type="match status" value="1"/>
</dbReference>
<comment type="pathway">
    <text evidence="2 7">Protein modification; peptidyl-diphthamide biosynthesis.</text>
</comment>
<evidence type="ECO:0000256" key="4">
    <source>
        <dbReference type="ARBA" id="ARBA00022723"/>
    </source>
</evidence>
<dbReference type="EMBL" id="CAVMBE010000016">
    <property type="protein sequence ID" value="CAK3960666.1"/>
    <property type="molecule type" value="Genomic_DNA"/>
</dbReference>
<dbReference type="InterPro" id="IPR016435">
    <property type="entry name" value="DPH1/DPH2"/>
</dbReference>
<feature type="region of interest" description="Disordered" evidence="8">
    <location>
        <begin position="431"/>
        <end position="508"/>
    </location>
</feature>
<evidence type="ECO:0000256" key="7">
    <source>
        <dbReference type="RuleBase" id="RU364133"/>
    </source>
</evidence>
<comment type="function">
    <text evidence="7">Required for the first step of diphthamide biosynthesis, a post-translational modification of histidine which occurs in elongation factor 2. DPH1 and DPH2 transfer a 3-amino-3-carboxypropyl (ACP) group from S-adenosyl-L-methionine (SAM) to a histidine residue, the reaction is assisted by a reduction system comprising DPH3 and a NADH-dependent reductase. Facilitates the reduction of the catalytic iron-sulfur cluster found in the DPH1 subunit.</text>
</comment>
<organism evidence="9 10">
    <name type="scientific">Lecanosticta acicola</name>
    <dbReference type="NCBI Taxonomy" id="111012"/>
    <lineage>
        <taxon>Eukaryota</taxon>
        <taxon>Fungi</taxon>
        <taxon>Dikarya</taxon>
        <taxon>Ascomycota</taxon>
        <taxon>Pezizomycotina</taxon>
        <taxon>Dothideomycetes</taxon>
        <taxon>Dothideomycetidae</taxon>
        <taxon>Mycosphaerellales</taxon>
        <taxon>Mycosphaerellaceae</taxon>
        <taxon>Lecanosticta</taxon>
    </lineage>
</organism>
<dbReference type="PANTHER" id="PTHR10762">
    <property type="entry name" value="DIPHTHAMIDE BIOSYNTHESIS PROTEIN"/>
    <property type="match status" value="1"/>
</dbReference>
<dbReference type="InterPro" id="IPR010014">
    <property type="entry name" value="DHP2"/>
</dbReference>
<protein>
    <recommendedName>
        <fullName evidence="7">2-(3-amino-3-carboxypropyl)histidine synthase subunit 2</fullName>
    </recommendedName>
</protein>
<evidence type="ECO:0000256" key="1">
    <source>
        <dbReference type="ARBA" id="ARBA00001966"/>
    </source>
</evidence>
<sequence>MASEHAPILSTPAEHILEEAAPVVLPSTEARLTEDQLHLQYEIKRTINEIRQGRWKRIALQFPDAMLSDAPRVFEALRDGLKNSRQASRPQHPSSHTNEPTHDVTETLQRASLSDPSLVGDAGFDEIDEKLTILGDTSYGACCVDEVAAEHVDADVVVHYGRSCLSPTARLPVIYVYTSKPLDLDMVVKSFLSTFPNKHDKICLMADIPYGHHLDTLQERLVRDGYGHIFSTQIIRDHTSPLPNRTVPAQVQENTETLKEYSIFHISNPPASLLLILSSRIKSIHILPTDTSAPTTVEASTAQLLRRRYALLTRLSTVPIFGILINTLSVANYMDALEHCQGLISRAGKKSYTFVVGKVNAAKVANFSEIGGWVVIGCWESSLIESKEFFKPIITPFELEMALTDDKERVWGGEWVGDFSQLLGKERKLTMNGGQTGELNGNDEIASTGEGNWDDQPSDDEPPEFDLRTGRYVSNSRPMGRPTRAQATNGESSTGKGNGAAPPSSALVQRAKGDVATVGGQVSPAAEFLRSKRTWQGLGSDFEIAYDRDEDGKIQGAAMEEGRSGVAKGYTVGESERT</sequence>
<keyword evidence="4 7" id="KW-0479">Metal-binding</keyword>
<evidence type="ECO:0000256" key="2">
    <source>
        <dbReference type="ARBA" id="ARBA00005156"/>
    </source>
</evidence>
<comment type="caution">
    <text evidence="9">The sequence shown here is derived from an EMBL/GenBank/DDBJ whole genome shotgun (WGS) entry which is preliminary data.</text>
</comment>